<dbReference type="Proteomes" id="UP000077881">
    <property type="component" value="Unassembled WGS sequence"/>
</dbReference>
<keyword evidence="1" id="KW-0472">Membrane</keyword>
<dbReference type="EMBL" id="LDJR01000037">
    <property type="protein sequence ID" value="OAK72626.1"/>
    <property type="molecule type" value="Genomic_DNA"/>
</dbReference>
<accession>A0A177ZXG3</accession>
<reference evidence="2 3" key="1">
    <citation type="submission" date="2015-05" db="EMBL/GenBank/DDBJ databases">
        <title>Comparison of genome.</title>
        <authorList>
            <person name="Zheng Z."/>
            <person name="Sun M."/>
        </authorList>
    </citation>
    <scope>NUCLEOTIDE SEQUENCE [LARGE SCALE GENOMIC DNA]</scope>
    <source>
        <strain evidence="2 3">G25-74</strain>
    </source>
</reference>
<feature type="transmembrane region" description="Helical" evidence="1">
    <location>
        <begin position="6"/>
        <end position="26"/>
    </location>
</feature>
<sequence>MIKVYAFMIIAVILVCVIALIGTLLVGKEVSTKQKQYEVEGSTLNDEIARSHEYETKSLKTNVKSLTWIYIGLTILILVTSIGIMIFF</sequence>
<dbReference type="PATRIC" id="fig|217031.6.peg.1649"/>
<name>A0A177ZXG3_9BACI</name>
<keyword evidence="1" id="KW-1133">Transmembrane helix</keyword>
<keyword evidence="3" id="KW-1185">Reference proteome</keyword>
<proteinExistence type="predicted"/>
<gene>
    <name evidence="2" type="ORF">ABB05_07790</name>
</gene>
<protein>
    <submittedName>
        <fullName evidence="2">Uncharacterized protein</fullName>
    </submittedName>
</protein>
<dbReference type="RefSeq" id="WP_064467958.1">
    <property type="nucleotide sequence ID" value="NZ_JAGGKH010000002.1"/>
</dbReference>
<evidence type="ECO:0000256" key="1">
    <source>
        <dbReference type="SAM" id="Phobius"/>
    </source>
</evidence>
<dbReference type="STRING" id="217031.ABB05_07790"/>
<evidence type="ECO:0000313" key="3">
    <source>
        <dbReference type="Proteomes" id="UP000077881"/>
    </source>
</evidence>
<dbReference type="AlphaFoldDB" id="A0A177ZXG3"/>
<keyword evidence="1" id="KW-0812">Transmembrane</keyword>
<organism evidence="2 3">
    <name type="scientific">Lederbergia galactosidilytica</name>
    <dbReference type="NCBI Taxonomy" id="217031"/>
    <lineage>
        <taxon>Bacteria</taxon>
        <taxon>Bacillati</taxon>
        <taxon>Bacillota</taxon>
        <taxon>Bacilli</taxon>
        <taxon>Bacillales</taxon>
        <taxon>Bacillaceae</taxon>
        <taxon>Lederbergia</taxon>
    </lineage>
</organism>
<feature type="transmembrane region" description="Helical" evidence="1">
    <location>
        <begin position="67"/>
        <end position="87"/>
    </location>
</feature>
<comment type="caution">
    <text evidence="2">The sequence shown here is derived from an EMBL/GenBank/DDBJ whole genome shotgun (WGS) entry which is preliminary data.</text>
</comment>
<evidence type="ECO:0000313" key="2">
    <source>
        <dbReference type="EMBL" id="OAK72626.1"/>
    </source>
</evidence>